<feature type="transmembrane region" description="Helical" evidence="1">
    <location>
        <begin position="5"/>
        <end position="20"/>
    </location>
</feature>
<feature type="transmembrane region" description="Helical" evidence="1">
    <location>
        <begin position="50"/>
        <end position="68"/>
    </location>
</feature>
<reference evidence="2" key="2">
    <citation type="submission" date="2011-10" db="EMBL/GenBank/DDBJ databases">
        <title>The Genome Sequence of Granulicatella elegans ATCC 700633.</title>
        <authorList>
            <consortium name="The Broad Institute Genome Sequencing Platform"/>
            <consortium name="The Broad Institute Genome Sequencing Center for Infectious Disease"/>
            <person name="Earl A."/>
            <person name="Ward D."/>
            <person name="Feldgarden M."/>
            <person name="Gevers D."/>
            <person name="Sibley C.D."/>
            <person name="Field T.R."/>
            <person name="Grinwis M."/>
            <person name="Eshaghurshan C.S."/>
            <person name="Surette M.G."/>
            <person name="Young S.K."/>
            <person name="Zeng Q."/>
            <person name="Gargeya S."/>
            <person name="Fitzgerald M."/>
            <person name="Haas B."/>
            <person name="Abouelleil A."/>
            <person name="Alvarado L."/>
            <person name="Arachchi H.M."/>
            <person name="Berlin A."/>
            <person name="Brown A."/>
            <person name="Chapman S.B."/>
            <person name="Chen Z."/>
            <person name="Dunbar C."/>
            <person name="Freedman E."/>
            <person name="Gearin G."/>
            <person name="Goldberg J."/>
            <person name="Griggs A."/>
            <person name="Gujja S."/>
            <person name="Heiman D."/>
            <person name="Howarth C."/>
            <person name="Larson L."/>
            <person name="Lui A."/>
            <person name="MacDonald P.J.P."/>
            <person name="Montmayeur A."/>
            <person name="Murphy C."/>
            <person name="Neiman D."/>
            <person name="Pearson M."/>
            <person name="Priest M."/>
            <person name="Roberts A."/>
            <person name="Saif S."/>
            <person name="Shea T."/>
            <person name="Shenoy N."/>
            <person name="Sisk P."/>
            <person name="Stolte C."/>
            <person name="Sykes S."/>
            <person name="Wortman J."/>
            <person name="Nusbaum C."/>
            <person name="Birren B."/>
        </authorList>
    </citation>
    <scope>NUCLEOTIDE SEQUENCE [LARGE SCALE GENOMIC DNA]</scope>
    <source>
        <strain evidence="2">ATCC 700633</strain>
    </source>
</reference>
<dbReference type="Proteomes" id="UP000002939">
    <property type="component" value="Unassembled WGS sequence"/>
</dbReference>
<sequence length="100" mass="11721">MNITLFVYSLMLCMLAFFAYKNELGISIPSILLVVLLTFFAGIHLFYTNIIIKVVISCLLLLISFMFFVDRKESLKKVHMSHHIIRLLLHLVLIFNLWVF</sequence>
<evidence type="ECO:0000256" key="1">
    <source>
        <dbReference type="SAM" id="Phobius"/>
    </source>
</evidence>
<comment type="caution">
    <text evidence="2">The sequence shown here is derived from an EMBL/GenBank/DDBJ whole genome shotgun (WGS) entry which is preliminary data.</text>
</comment>
<keyword evidence="3" id="KW-1185">Reference proteome</keyword>
<feature type="transmembrane region" description="Helical" evidence="1">
    <location>
        <begin position="80"/>
        <end position="99"/>
    </location>
</feature>
<dbReference type="AlphaFoldDB" id="D0BK63"/>
<accession>D0BK63</accession>
<dbReference type="HOGENOM" id="CLU_2301860_0_0_9"/>
<keyword evidence="1" id="KW-0472">Membrane</keyword>
<dbReference type="STRING" id="626369.HMPREF0446_00348"/>
<organism evidence="2 3">
    <name type="scientific">Granulicatella elegans ATCC 700633</name>
    <dbReference type="NCBI Taxonomy" id="626369"/>
    <lineage>
        <taxon>Bacteria</taxon>
        <taxon>Bacillati</taxon>
        <taxon>Bacillota</taxon>
        <taxon>Bacilli</taxon>
        <taxon>Lactobacillales</taxon>
        <taxon>Carnobacteriaceae</taxon>
        <taxon>Granulicatella</taxon>
    </lineage>
</organism>
<keyword evidence="1" id="KW-0812">Transmembrane</keyword>
<evidence type="ECO:0000313" key="3">
    <source>
        <dbReference type="Proteomes" id="UP000002939"/>
    </source>
</evidence>
<keyword evidence="1" id="KW-1133">Transmembrane helix</keyword>
<feature type="transmembrane region" description="Helical" evidence="1">
    <location>
        <begin position="26"/>
        <end position="43"/>
    </location>
</feature>
<reference evidence="2" key="1">
    <citation type="submission" date="2009-09" db="EMBL/GenBank/DDBJ databases">
        <authorList>
            <consortium name="The Broad Institute Genome Sequencing Platform"/>
            <person name="Ward D."/>
            <person name="Feldgarden M."/>
            <person name="Earl A."/>
            <person name="Young S.K."/>
            <person name="Zeng Q."/>
            <person name="Koehrsen M."/>
            <person name="Alvarado L."/>
            <person name="Berlin A."/>
            <person name="Bochicchio J."/>
            <person name="Borenstein D."/>
            <person name="Chapman S.B."/>
            <person name="Chen Z."/>
            <person name="Engels R."/>
            <person name="Freedman E."/>
            <person name="Gellesch M."/>
            <person name="Goldberg J."/>
            <person name="Griggs A."/>
            <person name="Gujja S."/>
            <person name="Heilman E."/>
            <person name="Heiman D."/>
            <person name="Hepburn T."/>
            <person name="Howarth C."/>
            <person name="Jen D."/>
            <person name="Larson L."/>
            <person name="Lewis B."/>
            <person name="Mehta T."/>
            <person name="Park D."/>
            <person name="Pearson M."/>
            <person name="Roberts A."/>
            <person name="Saif S."/>
            <person name="Shea T."/>
            <person name="Shenoy N."/>
            <person name="Sisk P."/>
            <person name="Stolte C."/>
            <person name="Sykes S."/>
            <person name="Thomson T."/>
            <person name="Walk T."/>
            <person name="White J."/>
            <person name="Yandava C."/>
            <person name="Sibley C.D."/>
            <person name="Field T.R."/>
            <person name="Grinwis M."/>
            <person name="Eshaghurshan C.S."/>
            <person name="Surette M.G."/>
            <person name="Haas B."/>
            <person name="Nusbaum C."/>
            <person name="Birren B."/>
        </authorList>
    </citation>
    <scope>NUCLEOTIDE SEQUENCE [LARGE SCALE GENOMIC DNA]</scope>
    <source>
        <strain evidence="2">ATCC 700633</strain>
    </source>
</reference>
<name>D0BK63_9LACT</name>
<evidence type="ECO:0000313" key="2">
    <source>
        <dbReference type="EMBL" id="EEW93466.1"/>
    </source>
</evidence>
<dbReference type="EMBL" id="ACRF02000013">
    <property type="protein sequence ID" value="EEW93466.1"/>
    <property type="molecule type" value="Genomic_DNA"/>
</dbReference>
<proteinExistence type="predicted"/>
<gene>
    <name evidence="2" type="ORF">HMPREF0446_00348</name>
</gene>
<protein>
    <submittedName>
        <fullName evidence="2">Uncharacterized protein</fullName>
    </submittedName>
</protein>